<evidence type="ECO:0000256" key="1">
    <source>
        <dbReference type="SAM" id="MobiDB-lite"/>
    </source>
</evidence>
<dbReference type="OrthoDB" id="5241887at2"/>
<dbReference type="AlphaFoldDB" id="A0A4P7GGB3"/>
<gene>
    <name evidence="3" type="ORF">EXE57_00210</name>
</gene>
<evidence type="ECO:0000256" key="2">
    <source>
        <dbReference type="SAM" id="Phobius"/>
    </source>
</evidence>
<evidence type="ECO:0000313" key="4">
    <source>
        <dbReference type="Proteomes" id="UP000294894"/>
    </source>
</evidence>
<keyword evidence="2" id="KW-0472">Membrane</keyword>
<organism evidence="3 4">
    <name type="scientific">Nocardioides euryhalodurans</name>
    <dbReference type="NCBI Taxonomy" id="2518370"/>
    <lineage>
        <taxon>Bacteria</taxon>
        <taxon>Bacillati</taxon>
        <taxon>Actinomycetota</taxon>
        <taxon>Actinomycetes</taxon>
        <taxon>Propionibacteriales</taxon>
        <taxon>Nocardioidaceae</taxon>
        <taxon>Nocardioides</taxon>
    </lineage>
</organism>
<dbReference type="InterPro" id="IPR021787">
    <property type="entry name" value="DUF3352"/>
</dbReference>
<sequence>MLHRRRSATAVRLGAPTTRPRGVRAPIHLGRARPHRGNHVSTTTPPPEGPGGPEYLEQGGGEPAPRSSSGGGGRRTALVAGGAVAVLALAGAGTWAAMSFLGSGAQPAEALPAGTLGYASIDLDPSGSQKIEAVRTLNKFPAIKEELGLAADDDLRRKIFEEALTDCDSVSYADDVEPWLGNAFAVAAVDTGEEQPSPVFVAEISDAAAAEEGLTAVREGCGSEEGGWSIEGDWAVAAETDEIAQQVTDAAAEGTLADDSDYQDWMAEVGDEGVITMYAAPEAGPLMADLMASDLAGMAQGGMPGGMGPQGAVPEELTAQLEEFPGAAATVRFADGAAELEFVGGVAATGVLESDAEGVDTVTSLPADTAAAFGMALPDGWGQKLLDQMSSMSGGQMDPEQLVAQAEQMTGLSLPEDLEALLGDSTAIALGGDFSAEALANSSDGSDVPVGIKVDGDAAEVQRVLDQLTTTFGPGFEQVLGSDADDDTVAVGPNADYRSDLLADGGLGDSEAFQRVVPEADSSSVVLFVNFDAGDWLSGLTAGDDQAAANTEPLDSLGFSVWQDDEVSHGLLKLTTD</sequence>
<feature type="transmembrane region" description="Helical" evidence="2">
    <location>
        <begin position="76"/>
        <end position="98"/>
    </location>
</feature>
<feature type="compositionally biased region" description="Low complexity" evidence="1">
    <location>
        <begin position="53"/>
        <end position="68"/>
    </location>
</feature>
<protein>
    <submittedName>
        <fullName evidence="3">DUF3352 domain-containing protein</fullName>
    </submittedName>
</protein>
<keyword evidence="2" id="KW-0812">Transmembrane</keyword>
<name>A0A4P7GGB3_9ACTN</name>
<dbReference type="EMBL" id="CP038267">
    <property type="protein sequence ID" value="QBR90865.1"/>
    <property type="molecule type" value="Genomic_DNA"/>
</dbReference>
<dbReference type="Pfam" id="PF11832">
    <property type="entry name" value="DUF3352"/>
    <property type="match status" value="1"/>
</dbReference>
<accession>A0A4P7GGB3</accession>
<dbReference type="Proteomes" id="UP000294894">
    <property type="component" value="Chromosome"/>
</dbReference>
<reference evidence="3 4" key="1">
    <citation type="submission" date="2019-03" db="EMBL/GenBank/DDBJ databases">
        <title>Three New Species of Nocardioides, Nocardioides euryhalodurans sp. nov., Nocardioides seonyuensis sp. nov. and Nocardioides eburneoflavus sp. nov., Iolated from Soil.</title>
        <authorList>
            <person name="Roh S.G."/>
            <person name="Lee C."/>
            <person name="Kim M.-K."/>
            <person name="Kim S.B."/>
        </authorList>
    </citation>
    <scope>NUCLEOTIDE SEQUENCE [LARGE SCALE GENOMIC DNA]</scope>
    <source>
        <strain evidence="3 4">MMS17-SY117</strain>
    </source>
</reference>
<keyword evidence="4" id="KW-1185">Reference proteome</keyword>
<proteinExistence type="predicted"/>
<evidence type="ECO:0000313" key="3">
    <source>
        <dbReference type="EMBL" id="QBR90865.1"/>
    </source>
</evidence>
<keyword evidence="2" id="KW-1133">Transmembrane helix</keyword>
<feature type="region of interest" description="Disordered" evidence="1">
    <location>
        <begin position="1"/>
        <end position="75"/>
    </location>
</feature>
<dbReference type="KEGG" id="noy:EXE57_00210"/>